<protein>
    <submittedName>
        <fullName evidence="3">Uncharacterized protein</fullName>
    </submittedName>
</protein>
<evidence type="ECO:0000256" key="2">
    <source>
        <dbReference type="SAM" id="SignalP"/>
    </source>
</evidence>
<dbReference type="EMBL" id="JAGPXF010000002">
    <property type="protein sequence ID" value="KAH7257914.1"/>
    <property type="molecule type" value="Genomic_DNA"/>
</dbReference>
<evidence type="ECO:0000256" key="1">
    <source>
        <dbReference type="SAM" id="MobiDB-lite"/>
    </source>
</evidence>
<comment type="caution">
    <text evidence="3">The sequence shown here is derived from an EMBL/GenBank/DDBJ whole genome shotgun (WGS) entry which is preliminary data.</text>
</comment>
<evidence type="ECO:0000313" key="4">
    <source>
        <dbReference type="Proteomes" id="UP000813427"/>
    </source>
</evidence>
<keyword evidence="4" id="KW-1185">Reference proteome</keyword>
<dbReference type="Proteomes" id="UP000813427">
    <property type="component" value="Unassembled WGS sequence"/>
</dbReference>
<evidence type="ECO:0000313" key="3">
    <source>
        <dbReference type="EMBL" id="KAH7257914.1"/>
    </source>
</evidence>
<organism evidence="3 4">
    <name type="scientific">Fusarium tricinctum</name>
    <dbReference type="NCBI Taxonomy" id="61284"/>
    <lineage>
        <taxon>Eukaryota</taxon>
        <taxon>Fungi</taxon>
        <taxon>Dikarya</taxon>
        <taxon>Ascomycota</taxon>
        <taxon>Pezizomycotina</taxon>
        <taxon>Sordariomycetes</taxon>
        <taxon>Hypocreomycetidae</taxon>
        <taxon>Hypocreales</taxon>
        <taxon>Nectriaceae</taxon>
        <taxon>Fusarium</taxon>
        <taxon>Fusarium tricinctum species complex</taxon>
    </lineage>
</organism>
<feature type="signal peptide" evidence="2">
    <location>
        <begin position="1"/>
        <end position="22"/>
    </location>
</feature>
<dbReference type="AlphaFoldDB" id="A0A8K0WG38"/>
<feature type="compositionally biased region" description="Low complexity" evidence="1">
    <location>
        <begin position="104"/>
        <end position="120"/>
    </location>
</feature>
<gene>
    <name evidence="3" type="ORF">BKA59DRAFT_508812</name>
</gene>
<keyword evidence="2" id="KW-0732">Signal</keyword>
<proteinExistence type="predicted"/>
<name>A0A8K0WG38_9HYPO</name>
<feature type="chain" id="PRO_5035455424" evidence="2">
    <location>
        <begin position="23"/>
        <end position="265"/>
    </location>
</feature>
<sequence>MRFSLQSFAICLLSAQARFALAGPCRPLTTTAVGATTTAATSKEVSTTATLSEESTTTIEGETSTVTISDEPTTTATLSEELATTTAAGTTTIAETTTTVEITTAAGTTTAAETTTTTSAPEPSLYAQYDDGSEIGVYLQSSNFIGIQEAASVKADFALETDTSRLYVTLSDGSKLYAYTIIPTGANYGFLFDTYDNINAYPSTYHFITCTTDSELLLTCSSEVGPTRIYWYKPSNSNDFYGNSDLDVGDSFGNTAARFRLPRGL</sequence>
<feature type="region of interest" description="Disordered" evidence="1">
    <location>
        <begin position="104"/>
        <end position="125"/>
    </location>
</feature>
<dbReference type="OrthoDB" id="5105805at2759"/>
<reference evidence="3" key="1">
    <citation type="journal article" date="2021" name="Nat. Commun.">
        <title>Genetic determinants of endophytism in the Arabidopsis root mycobiome.</title>
        <authorList>
            <person name="Mesny F."/>
            <person name="Miyauchi S."/>
            <person name="Thiergart T."/>
            <person name="Pickel B."/>
            <person name="Atanasova L."/>
            <person name="Karlsson M."/>
            <person name="Huettel B."/>
            <person name="Barry K.W."/>
            <person name="Haridas S."/>
            <person name="Chen C."/>
            <person name="Bauer D."/>
            <person name="Andreopoulos W."/>
            <person name="Pangilinan J."/>
            <person name="LaButti K."/>
            <person name="Riley R."/>
            <person name="Lipzen A."/>
            <person name="Clum A."/>
            <person name="Drula E."/>
            <person name="Henrissat B."/>
            <person name="Kohler A."/>
            <person name="Grigoriev I.V."/>
            <person name="Martin F.M."/>
            <person name="Hacquard S."/>
        </authorList>
    </citation>
    <scope>NUCLEOTIDE SEQUENCE</scope>
    <source>
        <strain evidence="3">MPI-SDFR-AT-0068</strain>
    </source>
</reference>
<accession>A0A8K0WG38</accession>